<dbReference type="STRING" id="7167.A0A182FGT1"/>
<keyword evidence="9" id="KW-0807">Transducer</keyword>
<keyword evidence="6" id="KW-0297">G-protein coupled receptor</keyword>
<keyword evidence="3" id="KW-1003">Cell membrane</keyword>
<protein>
    <recommendedName>
        <fullName evidence="12">G-protein coupled receptors family 1 profile domain-containing protein</fullName>
    </recommendedName>
</protein>
<feature type="transmembrane region" description="Helical" evidence="11">
    <location>
        <begin position="245"/>
        <end position="264"/>
    </location>
</feature>
<dbReference type="SUPFAM" id="SSF81321">
    <property type="entry name" value="Family A G protein-coupled receptor-like"/>
    <property type="match status" value="1"/>
</dbReference>
<evidence type="ECO:0000256" key="2">
    <source>
        <dbReference type="ARBA" id="ARBA00010663"/>
    </source>
</evidence>
<dbReference type="VEuPathDB" id="VectorBase:AALB005724"/>
<feature type="domain" description="G-protein coupled receptors family 1 profile" evidence="12">
    <location>
        <begin position="164"/>
        <end position="202"/>
    </location>
</feature>
<evidence type="ECO:0000256" key="3">
    <source>
        <dbReference type="ARBA" id="ARBA00022475"/>
    </source>
</evidence>
<comment type="similarity">
    <text evidence="2">Belongs to the G-protein coupled receptor 1 family.</text>
</comment>
<evidence type="ECO:0000256" key="7">
    <source>
        <dbReference type="ARBA" id="ARBA00023136"/>
    </source>
</evidence>
<feature type="transmembrane region" description="Helical" evidence="11">
    <location>
        <begin position="151"/>
        <end position="173"/>
    </location>
</feature>
<evidence type="ECO:0000256" key="1">
    <source>
        <dbReference type="ARBA" id="ARBA00004651"/>
    </source>
</evidence>
<comment type="subcellular location">
    <subcellularLocation>
        <location evidence="1">Cell membrane</location>
        <topology evidence="1">Multi-pass membrane protein</topology>
    </subcellularLocation>
</comment>
<organism evidence="13 14">
    <name type="scientific">Anopheles albimanus</name>
    <name type="common">New world malaria mosquito</name>
    <dbReference type="NCBI Taxonomy" id="7167"/>
    <lineage>
        <taxon>Eukaryota</taxon>
        <taxon>Metazoa</taxon>
        <taxon>Ecdysozoa</taxon>
        <taxon>Arthropoda</taxon>
        <taxon>Hexapoda</taxon>
        <taxon>Insecta</taxon>
        <taxon>Pterygota</taxon>
        <taxon>Neoptera</taxon>
        <taxon>Endopterygota</taxon>
        <taxon>Diptera</taxon>
        <taxon>Nematocera</taxon>
        <taxon>Culicoidea</taxon>
        <taxon>Culicidae</taxon>
        <taxon>Anophelinae</taxon>
        <taxon>Anopheles</taxon>
    </lineage>
</organism>
<feature type="region of interest" description="Disordered" evidence="10">
    <location>
        <begin position="105"/>
        <end position="136"/>
    </location>
</feature>
<reference evidence="13" key="2">
    <citation type="submission" date="2022-08" db="UniProtKB">
        <authorList>
            <consortium name="EnsemblMetazoa"/>
        </authorList>
    </citation>
    <scope>IDENTIFICATION</scope>
    <source>
        <strain evidence="13">STECLA/ALBI9_A</strain>
    </source>
</reference>
<keyword evidence="8" id="KW-0675">Receptor</keyword>
<dbReference type="InterPro" id="IPR017452">
    <property type="entry name" value="GPCR_Rhodpsn_7TM"/>
</dbReference>
<dbReference type="PANTHER" id="PTHR24228">
    <property type="entry name" value="B2 BRADYKININ RECEPTOR/ANGIOTENSIN II RECEPTOR"/>
    <property type="match status" value="1"/>
</dbReference>
<feature type="transmembrane region" description="Helical" evidence="11">
    <location>
        <begin position="285"/>
        <end position="306"/>
    </location>
</feature>
<feature type="domain" description="G-protein coupled receptors family 1 profile" evidence="12">
    <location>
        <begin position="219"/>
        <end position="382"/>
    </location>
</feature>
<dbReference type="AlphaFoldDB" id="A0A182FGT1"/>
<evidence type="ECO:0000256" key="11">
    <source>
        <dbReference type="SAM" id="Phobius"/>
    </source>
</evidence>
<evidence type="ECO:0000256" key="6">
    <source>
        <dbReference type="ARBA" id="ARBA00023040"/>
    </source>
</evidence>
<dbReference type="CDD" id="cd00637">
    <property type="entry name" value="7tm_classA_rhodopsin-like"/>
    <property type="match status" value="1"/>
</dbReference>
<dbReference type="Gene3D" id="1.20.1070.10">
    <property type="entry name" value="Rhodopsin 7-helix transmembrane proteins"/>
    <property type="match status" value="1"/>
</dbReference>
<sequence length="458" mass="49524">MDTSHNNVTSGGLGNTSFGTTTGELAGAVVSTLLAQLVTAATGNGHPIGIDPDYGYANGSTAAAAAAATTMATDQPLDLGGLGSSNGTEANLWFVTSLALSSRSQQHQQQHQQLQATGTGTSGGVDGAGGSGGGDVSPVTLSTEWPRLARLLLLACLSVVGSIGNVFMISSVMIEDHLKKAGNAFIVNIALADLLITSVVMPASTIVLLAGIDNADTEMMAAENYLRLCTFQNEPGWFNKTNTTAILLLIWALAGIASGMQFVYDIRFDYCNWRVHLVIPQEAGVVGLLVVLPLLLTFITHIRLIVDVKRTMAMPNFKPSLAYTWDLSLARTNFYSFLIFVVFWLPFCIIFAYGTARFVSNRVFYTTVWIGLSKSCFHNVIYCLTNRHFRSAYISLFNYCCCKTTVAVSRRQRSDGGNRPTADVRVHIIPGYNMYSYTSPQRSGNCHGHWGKRDCHEL</sequence>
<evidence type="ECO:0000259" key="12">
    <source>
        <dbReference type="PROSITE" id="PS50262"/>
    </source>
</evidence>
<feature type="transmembrane region" description="Helical" evidence="11">
    <location>
        <begin position="334"/>
        <end position="354"/>
    </location>
</feature>
<dbReference type="Proteomes" id="UP000069272">
    <property type="component" value="Chromosome 3L"/>
</dbReference>
<dbReference type="InterPro" id="IPR000276">
    <property type="entry name" value="GPCR_Rhodpsn"/>
</dbReference>
<proteinExistence type="inferred from homology"/>
<name>A0A182FGT1_ANOAL</name>
<keyword evidence="7 11" id="KW-0472">Membrane</keyword>
<reference evidence="13 14" key="1">
    <citation type="journal article" date="2017" name="G3 (Bethesda)">
        <title>The Physical Genome Mapping of Anopheles albimanus Corrected Scaffold Misassemblies and Identified Interarm Rearrangements in Genus Anopheles.</title>
        <authorList>
            <person name="Artemov G.N."/>
            <person name="Peery A.N."/>
            <person name="Jiang X."/>
            <person name="Tu Z."/>
            <person name="Stegniy V.N."/>
            <person name="Sharakhova M.V."/>
            <person name="Sharakhov I.V."/>
        </authorList>
    </citation>
    <scope>NUCLEOTIDE SEQUENCE [LARGE SCALE GENOMIC DNA]</scope>
    <source>
        <strain evidence="13 14">ALBI9_A</strain>
    </source>
</reference>
<evidence type="ECO:0000256" key="10">
    <source>
        <dbReference type="SAM" id="MobiDB-lite"/>
    </source>
</evidence>
<feature type="transmembrane region" description="Helical" evidence="11">
    <location>
        <begin position="185"/>
        <end position="212"/>
    </location>
</feature>
<feature type="compositionally biased region" description="Gly residues" evidence="10">
    <location>
        <begin position="120"/>
        <end position="135"/>
    </location>
</feature>
<dbReference type="PRINTS" id="PR00237">
    <property type="entry name" value="GPCRRHODOPSN"/>
</dbReference>
<dbReference type="PANTHER" id="PTHR24228:SF75">
    <property type="entry name" value="G-PROTEIN COUPLED RECEPTORS FAMILY 1 PROFILE DOMAIN-CONTAINING PROTEIN"/>
    <property type="match status" value="1"/>
</dbReference>
<dbReference type="VEuPathDB" id="VectorBase:AALB20_038376"/>
<evidence type="ECO:0000256" key="5">
    <source>
        <dbReference type="ARBA" id="ARBA00022989"/>
    </source>
</evidence>
<keyword evidence="4 11" id="KW-0812">Transmembrane</keyword>
<evidence type="ECO:0000313" key="13">
    <source>
        <dbReference type="EnsemblMetazoa" id="AALB005724-PA"/>
    </source>
</evidence>
<evidence type="ECO:0000256" key="4">
    <source>
        <dbReference type="ARBA" id="ARBA00022692"/>
    </source>
</evidence>
<dbReference type="EnsemblMetazoa" id="AALB005724-RA">
    <property type="protein sequence ID" value="AALB005724-PA"/>
    <property type="gene ID" value="AALB005724"/>
</dbReference>
<feature type="compositionally biased region" description="Low complexity" evidence="10">
    <location>
        <begin position="105"/>
        <end position="119"/>
    </location>
</feature>
<evidence type="ECO:0000313" key="14">
    <source>
        <dbReference type="Proteomes" id="UP000069272"/>
    </source>
</evidence>
<keyword evidence="14" id="KW-1185">Reference proteome</keyword>
<dbReference type="GO" id="GO:0004930">
    <property type="term" value="F:G protein-coupled receptor activity"/>
    <property type="evidence" value="ECO:0007669"/>
    <property type="project" value="UniProtKB-KW"/>
</dbReference>
<evidence type="ECO:0000256" key="9">
    <source>
        <dbReference type="ARBA" id="ARBA00023224"/>
    </source>
</evidence>
<dbReference type="GO" id="GO:0005886">
    <property type="term" value="C:plasma membrane"/>
    <property type="evidence" value="ECO:0007669"/>
    <property type="project" value="UniProtKB-SubCell"/>
</dbReference>
<keyword evidence="5 11" id="KW-1133">Transmembrane helix</keyword>
<accession>A0A182FGT1</accession>
<dbReference type="PROSITE" id="PS50262">
    <property type="entry name" value="G_PROTEIN_RECEP_F1_2"/>
    <property type="match status" value="2"/>
</dbReference>
<evidence type="ECO:0000256" key="8">
    <source>
        <dbReference type="ARBA" id="ARBA00023170"/>
    </source>
</evidence>